<keyword evidence="4" id="KW-0597">Phosphoprotein</keyword>
<evidence type="ECO:0000256" key="5">
    <source>
        <dbReference type="ARBA" id="ARBA00023212"/>
    </source>
</evidence>
<dbReference type="InterPro" id="IPR029197">
    <property type="entry name" value="CKAP2_C"/>
</dbReference>
<protein>
    <recommendedName>
        <fullName evidence="7">Cytoskeleton-associated protein 2 C-terminal domain-containing protein</fullName>
    </recommendedName>
</protein>
<evidence type="ECO:0000259" key="7">
    <source>
        <dbReference type="Pfam" id="PF15297"/>
    </source>
</evidence>
<feature type="region of interest" description="Disordered" evidence="6">
    <location>
        <begin position="206"/>
        <end position="227"/>
    </location>
</feature>
<organism evidence="8 9">
    <name type="scientific">Danionella cerebrum</name>
    <dbReference type="NCBI Taxonomy" id="2873325"/>
    <lineage>
        <taxon>Eukaryota</taxon>
        <taxon>Metazoa</taxon>
        <taxon>Chordata</taxon>
        <taxon>Craniata</taxon>
        <taxon>Vertebrata</taxon>
        <taxon>Euteleostomi</taxon>
        <taxon>Actinopterygii</taxon>
        <taxon>Neopterygii</taxon>
        <taxon>Teleostei</taxon>
        <taxon>Ostariophysi</taxon>
        <taxon>Cypriniformes</taxon>
        <taxon>Danionidae</taxon>
        <taxon>Danioninae</taxon>
        <taxon>Danionella</taxon>
    </lineage>
</organism>
<sequence length="338" mass="37565">MNPSIWSSFDYTYKTRDLHLVIVNVFSIRAKLADWLASKGKTLKRPPIPETSQKPAMKTQTGPKPTTRAQPNLESAKETLAANSKNPKDVKDPENQPMSPAGSTNIMNITLDLLDDEEEEDPPADTEITLESLVLNLCDKLDAMETPSSCEDGGRLLTVNGVEMQVGEHEADKGFEIIDEEELLDENTSDEAETVCIKNNDHEVPEKKLFDGEDDGDDTDTSPEMESASIVKYNVKTTPYLQSVKKRIECEMAPESGSRRKSMIKDLKFLTPVRRSTRIQRTSSRLPGMLNDHDTCISSLAELVKLEGADASAYIYRKNSALLEDLPDQSVDLAKVCL</sequence>
<evidence type="ECO:0000256" key="6">
    <source>
        <dbReference type="SAM" id="MobiDB-lite"/>
    </source>
</evidence>
<comment type="subcellular location">
    <subcellularLocation>
        <location evidence="1">Cytoplasm</location>
        <location evidence="1">Cytoskeleton</location>
    </subcellularLocation>
</comment>
<dbReference type="PANTHER" id="PTHR16076">
    <property type="entry name" value="CYTOSKELETON ASSOCIATED PROTEIN 2-RELATED"/>
    <property type="match status" value="1"/>
</dbReference>
<dbReference type="Proteomes" id="UP000316079">
    <property type="component" value="Unassembled WGS sequence"/>
</dbReference>
<name>A0A553QH30_9TELE</name>
<reference evidence="8 9" key="1">
    <citation type="journal article" date="2019" name="Sci. Data">
        <title>Hybrid genome assembly and annotation of Danionella translucida.</title>
        <authorList>
            <person name="Kadobianskyi M."/>
            <person name="Schulze L."/>
            <person name="Schuelke M."/>
            <person name="Judkewitz B."/>
        </authorList>
    </citation>
    <scope>NUCLEOTIDE SEQUENCE [LARGE SCALE GENOMIC DNA]</scope>
    <source>
        <strain evidence="8 9">Bolton</strain>
    </source>
</reference>
<evidence type="ECO:0000256" key="1">
    <source>
        <dbReference type="ARBA" id="ARBA00004245"/>
    </source>
</evidence>
<feature type="compositionally biased region" description="Polar residues" evidence="6">
    <location>
        <begin position="50"/>
        <end position="73"/>
    </location>
</feature>
<evidence type="ECO:0000256" key="2">
    <source>
        <dbReference type="ARBA" id="ARBA00009468"/>
    </source>
</evidence>
<dbReference type="STRING" id="623744.A0A553QH30"/>
<keyword evidence="3" id="KW-0963">Cytoplasm</keyword>
<dbReference type="AlphaFoldDB" id="A0A553QH30"/>
<gene>
    <name evidence="8" type="ORF">DNTS_025403</name>
</gene>
<dbReference type="PANTHER" id="PTHR16076:SF8">
    <property type="entry name" value="CYTOSKELETON-ASSOCIATED PROTEIN 2"/>
    <property type="match status" value="1"/>
</dbReference>
<feature type="domain" description="Cytoskeleton-associated protein 2 C-terminal" evidence="7">
    <location>
        <begin position="192"/>
        <end position="322"/>
    </location>
</feature>
<dbReference type="Pfam" id="PF15297">
    <property type="entry name" value="CKAP2_C"/>
    <property type="match status" value="1"/>
</dbReference>
<dbReference type="GO" id="GO:0007026">
    <property type="term" value="P:negative regulation of microtubule depolymerization"/>
    <property type="evidence" value="ECO:0007669"/>
    <property type="project" value="TreeGrafter"/>
</dbReference>
<proteinExistence type="inferred from homology"/>
<accession>A0A553QH30</accession>
<dbReference type="InterPro" id="IPR026165">
    <property type="entry name" value="CKAP2_fam"/>
</dbReference>
<evidence type="ECO:0000256" key="3">
    <source>
        <dbReference type="ARBA" id="ARBA00022490"/>
    </source>
</evidence>
<evidence type="ECO:0000313" key="9">
    <source>
        <dbReference type="Proteomes" id="UP000316079"/>
    </source>
</evidence>
<evidence type="ECO:0000256" key="4">
    <source>
        <dbReference type="ARBA" id="ARBA00022553"/>
    </source>
</evidence>
<dbReference type="OrthoDB" id="9945093at2759"/>
<feature type="region of interest" description="Disordered" evidence="6">
    <location>
        <begin position="42"/>
        <end position="104"/>
    </location>
</feature>
<keyword evidence="9" id="KW-1185">Reference proteome</keyword>
<feature type="compositionally biased region" description="Acidic residues" evidence="6">
    <location>
        <begin position="212"/>
        <end position="223"/>
    </location>
</feature>
<comment type="caution">
    <text evidence="8">The sequence shown here is derived from an EMBL/GenBank/DDBJ whole genome shotgun (WGS) entry which is preliminary data.</text>
</comment>
<dbReference type="EMBL" id="SRMA01025994">
    <property type="protein sequence ID" value="TRY89239.1"/>
    <property type="molecule type" value="Genomic_DNA"/>
</dbReference>
<evidence type="ECO:0000313" key="8">
    <source>
        <dbReference type="EMBL" id="TRY89239.1"/>
    </source>
</evidence>
<dbReference type="GO" id="GO:0015630">
    <property type="term" value="C:microtubule cytoskeleton"/>
    <property type="evidence" value="ECO:0007669"/>
    <property type="project" value="TreeGrafter"/>
</dbReference>
<keyword evidence="5" id="KW-0206">Cytoskeleton</keyword>
<comment type="similarity">
    <text evidence="2">Belongs to the CKAP2 family.</text>
</comment>